<comment type="caution">
    <text evidence="1">The sequence shown here is derived from an EMBL/GenBank/DDBJ whole genome shotgun (WGS) entry which is preliminary data.</text>
</comment>
<protein>
    <submittedName>
        <fullName evidence="1">Uncharacterized protein</fullName>
    </submittedName>
</protein>
<sequence>MGDITDDASLLGIPLPVDVLQPLSTAASSSSLKETLEILVESSRTGVGRSDLASKNILPTVLRLIQSICYASCRQYLLLSLKLLRNLCAGDITNQNLFIECNGVGVVLTILRSTGLDSGADCGIVRMALQVLANVSLAGERHQRAIWSLFFPNEFVTLAKVRSQETCDPLCMVIYVCCDGSAGLFQELCGEKGFAIMTEILVTASSVGFKEDWLKLLVSRICVEEIHFPLLFSNLYQVSAPVQLEDPNLIDNTFSTEQAFLLRIVSEIVNERIEEIIIPIDFALSVLEIFKRSIRAVDFSSKGKFSLPTPSSAINVLGYSLTILRDICSLEGSAGSSSEDSVDVVDTLKSSGLIELLLCLLCDLEPPAIISKAMRLSENQDGTNSHSYKTCPYMGFRRDIVAVIGNCAYRRKHIQDEIRERNGVLLLLQQCVTDEDNPFLREWGIWSVRNLLEGNAENQQAVIDLELQGSVEVPELAGLGLKLEVDQKTRRAKLVNISSKKFKE</sequence>
<dbReference type="EMBL" id="CM047900">
    <property type="protein sequence ID" value="KAJ0100465.1"/>
    <property type="molecule type" value="Genomic_DNA"/>
</dbReference>
<proteinExistence type="predicted"/>
<name>A0ACC1BNE1_9ROSI</name>
<reference evidence="2" key="1">
    <citation type="journal article" date="2023" name="G3 (Bethesda)">
        <title>Genome assembly and association tests identify interacting loci associated with vigor, precocity, and sex in interspecific pistachio rootstocks.</title>
        <authorList>
            <person name="Palmer W."/>
            <person name="Jacygrad E."/>
            <person name="Sagayaradj S."/>
            <person name="Cavanaugh K."/>
            <person name="Han R."/>
            <person name="Bertier L."/>
            <person name="Beede B."/>
            <person name="Kafkas S."/>
            <person name="Golino D."/>
            <person name="Preece J."/>
            <person name="Michelmore R."/>
        </authorList>
    </citation>
    <scope>NUCLEOTIDE SEQUENCE [LARGE SCALE GENOMIC DNA]</scope>
</reference>
<evidence type="ECO:0000313" key="2">
    <source>
        <dbReference type="Proteomes" id="UP001164250"/>
    </source>
</evidence>
<dbReference type="Proteomes" id="UP001164250">
    <property type="component" value="Chromosome 4"/>
</dbReference>
<organism evidence="1 2">
    <name type="scientific">Pistacia atlantica</name>
    <dbReference type="NCBI Taxonomy" id="434234"/>
    <lineage>
        <taxon>Eukaryota</taxon>
        <taxon>Viridiplantae</taxon>
        <taxon>Streptophyta</taxon>
        <taxon>Embryophyta</taxon>
        <taxon>Tracheophyta</taxon>
        <taxon>Spermatophyta</taxon>
        <taxon>Magnoliopsida</taxon>
        <taxon>eudicotyledons</taxon>
        <taxon>Gunneridae</taxon>
        <taxon>Pentapetalae</taxon>
        <taxon>rosids</taxon>
        <taxon>malvids</taxon>
        <taxon>Sapindales</taxon>
        <taxon>Anacardiaceae</taxon>
        <taxon>Pistacia</taxon>
    </lineage>
</organism>
<evidence type="ECO:0000313" key="1">
    <source>
        <dbReference type="EMBL" id="KAJ0100465.1"/>
    </source>
</evidence>
<accession>A0ACC1BNE1</accession>
<keyword evidence="2" id="KW-1185">Reference proteome</keyword>
<gene>
    <name evidence="1" type="ORF">Patl1_20056</name>
</gene>